<dbReference type="OrthoDB" id="849114at2"/>
<reference evidence="1 2" key="1">
    <citation type="submission" date="2017-02" db="EMBL/GenBank/DDBJ databases">
        <authorList>
            <person name="Peterson S.W."/>
        </authorList>
    </citation>
    <scope>NUCLEOTIDE SEQUENCE [LARGE SCALE GENOMIC DNA]</scope>
    <source>
        <strain evidence="1 2">DSM 22335</strain>
    </source>
</reference>
<proteinExistence type="predicted"/>
<evidence type="ECO:0000313" key="2">
    <source>
        <dbReference type="Proteomes" id="UP000190888"/>
    </source>
</evidence>
<evidence type="ECO:0000313" key="1">
    <source>
        <dbReference type="EMBL" id="SJZ73524.1"/>
    </source>
</evidence>
<dbReference type="Pfam" id="PF14125">
    <property type="entry name" value="DUF4292"/>
    <property type="match status" value="1"/>
</dbReference>
<sequence>MKQAIFIISVLLVSFSCKTVKKVQNIQTAMVRKDTAQAVIIKEAPKVDSAAIVEGIMSKVAKSKIDFKTFNAKIKVDYDGAERSDNYTAYLSMRKDSVILIKVAGKFLGISKVGLQVKITKDSVVLVKMVDDKSVMYRAISYLQEETQIPFDFYTMQDMIIGNPIFITGNLISYKNLATQLLVLVNGDVFKHLVTLDINDSRILHSKLDDVNIQRNRTCDITFGNYQQMGPYLFAANRKISVAEKSKLDITLDFKEFSLNEPLKYTFEIPKNYKRK</sequence>
<gene>
    <name evidence="1" type="ORF">SAMN04488132_10465</name>
</gene>
<keyword evidence="2" id="KW-1185">Reference proteome</keyword>
<name>A0A1T4N320_9BACT</name>
<dbReference type="Proteomes" id="UP000190888">
    <property type="component" value="Unassembled WGS sequence"/>
</dbReference>
<dbReference type="PROSITE" id="PS51257">
    <property type="entry name" value="PROKAR_LIPOPROTEIN"/>
    <property type="match status" value="1"/>
</dbReference>
<evidence type="ECO:0008006" key="3">
    <source>
        <dbReference type="Google" id="ProtNLM"/>
    </source>
</evidence>
<dbReference type="EMBL" id="FUWH01000004">
    <property type="protein sequence ID" value="SJZ73524.1"/>
    <property type="molecule type" value="Genomic_DNA"/>
</dbReference>
<dbReference type="STRING" id="413434.SAMN04488132_10465"/>
<dbReference type="AlphaFoldDB" id="A0A1T4N320"/>
<organism evidence="1 2">
    <name type="scientific">Sediminibacterium ginsengisoli</name>
    <dbReference type="NCBI Taxonomy" id="413434"/>
    <lineage>
        <taxon>Bacteria</taxon>
        <taxon>Pseudomonadati</taxon>
        <taxon>Bacteroidota</taxon>
        <taxon>Chitinophagia</taxon>
        <taxon>Chitinophagales</taxon>
        <taxon>Chitinophagaceae</taxon>
        <taxon>Sediminibacterium</taxon>
    </lineage>
</organism>
<accession>A0A1T4N320</accession>
<protein>
    <recommendedName>
        <fullName evidence="3">DUF4292 domain-containing protein</fullName>
    </recommendedName>
</protein>
<dbReference type="InterPro" id="IPR025634">
    <property type="entry name" value="DUF4292"/>
</dbReference>
<dbReference type="RefSeq" id="WP_078831052.1">
    <property type="nucleotide sequence ID" value="NZ_FUWH01000004.1"/>
</dbReference>